<evidence type="ECO:0000313" key="2">
    <source>
        <dbReference type="EMBL" id="SVB19318.1"/>
    </source>
</evidence>
<dbReference type="InterPro" id="IPR000863">
    <property type="entry name" value="Sulfotransferase_dom"/>
</dbReference>
<dbReference type="Gene3D" id="3.40.50.300">
    <property type="entry name" value="P-loop containing nucleotide triphosphate hydrolases"/>
    <property type="match status" value="1"/>
</dbReference>
<protein>
    <recommendedName>
        <fullName evidence="1">Sulfotransferase domain-containing protein</fullName>
    </recommendedName>
</protein>
<feature type="non-terminal residue" evidence="2">
    <location>
        <position position="109"/>
    </location>
</feature>
<dbReference type="SUPFAM" id="SSF52540">
    <property type="entry name" value="P-loop containing nucleoside triphosphate hydrolases"/>
    <property type="match status" value="1"/>
</dbReference>
<organism evidence="2">
    <name type="scientific">marine metagenome</name>
    <dbReference type="NCBI Taxonomy" id="408172"/>
    <lineage>
        <taxon>unclassified sequences</taxon>
        <taxon>metagenomes</taxon>
        <taxon>ecological metagenomes</taxon>
    </lineage>
</organism>
<dbReference type="AlphaFoldDB" id="A0A382BZV6"/>
<accession>A0A382BZV6</accession>
<name>A0A382BZV6_9ZZZZ</name>
<evidence type="ECO:0000259" key="1">
    <source>
        <dbReference type="Pfam" id="PF00685"/>
    </source>
</evidence>
<dbReference type="EMBL" id="UINC01032144">
    <property type="protein sequence ID" value="SVB19318.1"/>
    <property type="molecule type" value="Genomic_DNA"/>
</dbReference>
<dbReference type="InterPro" id="IPR027417">
    <property type="entry name" value="P-loop_NTPase"/>
</dbReference>
<gene>
    <name evidence="2" type="ORF">METZ01_LOCUS172172</name>
</gene>
<feature type="domain" description="Sulfotransferase" evidence="1">
    <location>
        <begin position="2"/>
        <end position="103"/>
    </location>
</feature>
<dbReference type="GO" id="GO:0008146">
    <property type="term" value="F:sulfotransferase activity"/>
    <property type="evidence" value="ECO:0007669"/>
    <property type="project" value="InterPro"/>
</dbReference>
<dbReference type="Pfam" id="PF00685">
    <property type="entry name" value="Sulfotransfer_1"/>
    <property type="match status" value="1"/>
</dbReference>
<sequence>MAVSLYHQGDNLNRQRLREWTGQPAAPTTALPRPTLPQWLQDWIAWDGDRHEQMDSLPGVMWHYSDVWPRRDEDNIVLVHYDDLATDLDGQMRRLAKLLRIEVPEANWA</sequence>
<proteinExistence type="predicted"/>
<reference evidence="2" key="1">
    <citation type="submission" date="2018-05" db="EMBL/GenBank/DDBJ databases">
        <authorList>
            <person name="Lanie J.A."/>
            <person name="Ng W.-L."/>
            <person name="Kazmierczak K.M."/>
            <person name="Andrzejewski T.M."/>
            <person name="Davidsen T.M."/>
            <person name="Wayne K.J."/>
            <person name="Tettelin H."/>
            <person name="Glass J.I."/>
            <person name="Rusch D."/>
            <person name="Podicherti R."/>
            <person name="Tsui H.-C.T."/>
            <person name="Winkler M.E."/>
        </authorList>
    </citation>
    <scope>NUCLEOTIDE SEQUENCE</scope>
</reference>